<comment type="similarity">
    <text evidence="2">Belongs to the UDP-glycosyltransferase family.</text>
</comment>
<dbReference type="GO" id="GO:0080044">
    <property type="term" value="F:quercetin 7-O-glucosyltransferase activity"/>
    <property type="evidence" value="ECO:0007669"/>
    <property type="project" value="TreeGrafter"/>
</dbReference>
<reference evidence="7 8" key="1">
    <citation type="submission" date="2021-09" db="EMBL/GenBank/DDBJ databases">
        <title>Genomic insights and catalytic innovation underlie evolution of tropane alkaloids biosynthesis.</title>
        <authorList>
            <person name="Wang Y.-J."/>
            <person name="Tian T."/>
            <person name="Huang J.-P."/>
            <person name="Huang S.-X."/>
        </authorList>
    </citation>
    <scope>NUCLEOTIDE SEQUENCE [LARGE SCALE GENOMIC DNA]</scope>
    <source>
        <strain evidence="7">KIB-2018</strain>
        <tissue evidence="7">Leaf</tissue>
    </source>
</reference>
<dbReference type="FunFam" id="3.40.50.2000:FF:000027">
    <property type="entry name" value="Glycosyltransferase"/>
    <property type="match status" value="2"/>
</dbReference>
<evidence type="ECO:0000313" key="8">
    <source>
        <dbReference type="Proteomes" id="UP001159364"/>
    </source>
</evidence>
<dbReference type="GO" id="GO:0047213">
    <property type="term" value="F:anthocyanidin 3-O-glucosyltransferase activity"/>
    <property type="evidence" value="ECO:0007669"/>
    <property type="project" value="UniProtKB-EC"/>
</dbReference>
<dbReference type="EC" id="2.4.1.115" evidence="3"/>
<dbReference type="FunFam" id="3.40.50.2000:FF:000065">
    <property type="entry name" value="Glycosyltransferase"/>
    <property type="match status" value="2"/>
</dbReference>
<evidence type="ECO:0000313" key="7">
    <source>
        <dbReference type="EMBL" id="KAJ8770428.1"/>
    </source>
</evidence>
<evidence type="ECO:0000256" key="1">
    <source>
        <dbReference type="ARBA" id="ARBA00004935"/>
    </source>
</evidence>
<accession>A0AAV8TUH4</accession>
<dbReference type="Gene3D" id="3.40.50.2000">
    <property type="entry name" value="Glycogen Phosphorylase B"/>
    <property type="match status" value="4"/>
</dbReference>
<evidence type="ECO:0000256" key="3">
    <source>
        <dbReference type="ARBA" id="ARBA00012585"/>
    </source>
</evidence>
<dbReference type="Proteomes" id="UP001159364">
    <property type="component" value="Linkage Group LG03"/>
</dbReference>
<keyword evidence="4" id="KW-0328">Glycosyltransferase</keyword>
<evidence type="ECO:0000256" key="5">
    <source>
        <dbReference type="ARBA" id="ARBA00022679"/>
    </source>
</evidence>
<evidence type="ECO:0000256" key="4">
    <source>
        <dbReference type="ARBA" id="ARBA00022676"/>
    </source>
</evidence>
<name>A0AAV8TUH4_9ROSI</name>
<dbReference type="GO" id="GO:0080043">
    <property type="term" value="F:quercetin 3-O-glucosyltransferase activity"/>
    <property type="evidence" value="ECO:0007669"/>
    <property type="project" value="TreeGrafter"/>
</dbReference>
<dbReference type="SUPFAM" id="SSF53756">
    <property type="entry name" value="UDP-Glycosyltransferase/glycogen phosphorylase"/>
    <property type="match status" value="2"/>
</dbReference>
<proteinExistence type="inferred from homology"/>
<gene>
    <name evidence="7" type="ORF">K2173_015042</name>
</gene>
<keyword evidence="5" id="KW-0808">Transferase</keyword>
<sequence length="965" mass="107997">MASFKPHAVLIPFPFQSHIKQILKLAKLLHYKGFHITFVNTEFNHQRFLRAEGSNSLDGSTDFRFETIPDGLPPSDSDASQDMRDLCEATAKNLLAPFLQLLDKLNNSHESSNVPSVTCIVADSFMPFTITAAEELKIPLVMFFTISACGLMGVKHGRHLMDKGLIPLKDESCLTNGYLENIVEGIPGMKGIRLRDFSSFVRTTDPNEFFLNFTTECTEKAVKASAILVHTFNALEQDVLDGLFLEYPRVYSIGPLQLLLNQVKEPSMKSVKHNFWKEETQCLAWLDSKAPNSVMYVNFGSLAVLTEQQLLEFGMGLANSKQHFLWIVRPDLVTGGSAILPKEFTELSEGRGFIASWCPQEEVLNHPSTGGFLTHCGWNSTLESLSAGVPMLCWPFFGDQTTNCRFACKEWGIGMEIDNDVKRDEVENLVRELMEGERGKKLKNKAMELKKLAEKATGPNGSSRVNLDKLVNEQYNQKLLNYQKTVAQNIKPQRRSMASFKPHVVLIPFPFQSHVKQLLKLAKLLHNKGFHVTFVNTEFNHQRFLRAEGSNSLDGSTDFRFETIPDGLPPSDPNASQDMRGLCESTANNLLAPFVQLLDELNESSSAPPVTCIVADAFMPFTITAAEELKIPLVMVFTLSACGILGIKNCRHLMDNGLIPLKANGYLENIVEGIPGMKDIRLRDFSSFIRTTDPNEFFLNFTTECTEKAVKASAILVQTFDALEQDVLDGLSLVCPRVYSIGPLQLLLNQVKEPSMKSVKHNFWKEETQCLAWLDSKGPSSVIYVNFGSLTVLTEQQLLEFGMGLANSKQNFLWIVRTDLVTGGSAILPKEFTELSEGRGFIASWCPQEEVLNHPSIGGFLTHCGWNSTLESLSAGVPMLCWPFFADQPTNCRFACKEWGIGMEMDNDVKRDEVENLVRELMEGERGKKLKNKAMEWKKLAEEATGPHGSSRVNLDKFVNEVLLH</sequence>
<dbReference type="InterPro" id="IPR035595">
    <property type="entry name" value="UDP_glycos_trans_CS"/>
</dbReference>
<dbReference type="EMBL" id="JAIWQS010000003">
    <property type="protein sequence ID" value="KAJ8770428.1"/>
    <property type="molecule type" value="Genomic_DNA"/>
</dbReference>
<comment type="pathway">
    <text evidence="1">Pigment biosynthesis; anthocyanin biosynthesis.</text>
</comment>
<organism evidence="7 8">
    <name type="scientific">Erythroxylum novogranatense</name>
    <dbReference type="NCBI Taxonomy" id="1862640"/>
    <lineage>
        <taxon>Eukaryota</taxon>
        <taxon>Viridiplantae</taxon>
        <taxon>Streptophyta</taxon>
        <taxon>Embryophyta</taxon>
        <taxon>Tracheophyta</taxon>
        <taxon>Spermatophyta</taxon>
        <taxon>Magnoliopsida</taxon>
        <taxon>eudicotyledons</taxon>
        <taxon>Gunneridae</taxon>
        <taxon>Pentapetalae</taxon>
        <taxon>rosids</taxon>
        <taxon>fabids</taxon>
        <taxon>Malpighiales</taxon>
        <taxon>Erythroxylaceae</taxon>
        <taxon>Erythroxylum</taxon>
    </lineage>
</organism>
<keyword evidence="8" id="KW-1185">Reference proteome</keyword>
<comment type="catalytic activity">
    <reaction evidence="6">
        <text>an anthocyanidin + UDP-alpha-D-glucose + H(+) = an anthocyanidin 3-O-beta-D-glucoside + UDP</text>
        <dbReference type="Rhea" id="RHEA:20093"/>
        <dbReference type="ChEBI" id="CHEBI:15378"/>
        <dbReference type="ChEBI" id="CHEBI:16307"/>
        <dbReference type="ChEBI" id="CHEBI:58223"/>
        <dbReference type="ChEBI" id="CHEBI:58885"/>
        <dbReference type="ChEBI" id="CHEBI:143576"/>
        <dbReference type="EC" id="2.4.1.115"/>
    </reaction>
</comment>
<dbReference type="PANTHER" id="PTHR11926:SF1516">
    <property type="entry name" value="GLYCOSYLTRANSFERASE"/>
    <property type="match status" value="1"/>
</dbReference>
<dbReference type="PROSITE" id="PS00375">
    <property type="entry name" value="UDPGT"/>
    <property type="match status" value="2"/>
</dbReference>
<protein>
    <recommendedName>
        <fullName evidence="3">anthocyanidin 3-O-glucosyltransferase</fullName>
        <ecNumber evidence="3">2.4.1.115</ecNumber>
    </recommendedName>
</protein>
<dbReference type="Pfam" id="PF00201">
    <property type="entry name" value="UDPGT"/>
    <property type="match status" value="2"/>
</dbReference>
<dbReference type="CDD" id="cd03784">
    <property type="entry name" value="GT1_Gtf-like"/>
    <property type="match status" value="2"/>
</dbReference>
<dbReference type="InterPro" id="IPR002213">
    <property type="entry name" value="UDP_glucos_trans"/>
</dbReference>
<dbReference type="PANTHER" id="PTHR11926">
    <property type="entry name" value="GLUCOSYL/GLUCURONOSYL TRANSFERASES"/>
    <property type="match status" value="1"/>
</dbReference>
<dbReference type="AlphaFoldDB" id="A0AAV8TUH4"/>
<evidence type="ECO:0000256" key="6">
    <source>
        <dbReference type="ARBA" id="ARBA00047606"/>
    </source>
</evidence>
<comment type="caution">
    <text evidence="7">The sequence shown here is derived from an EMBL/GenBank/DDBJ whole genome shotgun (WGS) entry which is preliminary data.</text>
</comment>
<evidence type="ECO:0000256" key="2">
    <source>
        <dbReference type="ARBA" id="ARBA00009995"/>
    </source>
</evidence>